<proteinExistence type="predicted"/>
<name>A0A7C4TC25_UNCW3</name>
<dbReference type="AlphaFoldDB" id="A0A7C4TC25"/>
<reference evidence="1" key="1">
    <citation type="journal article" date="2020" name="mSystems">
        <title>Genome- and Community-Level Interaction Insights into Carbon Utilization and Element Cycling Functions of Hydrothermarchaeota in Hydrothermal Sediment.</title>
        <authorList>
            <person name="Zhou Z."/>
            <person name="Liu Y."/>
            <person name="Xu W."/>
            <person name="Pan J."/>
            <person name="Luo Z.H."/>
            <person name="Li M."/>
        </authorList>
    </citation>
    <scope>NUCLEOTIDE SEQUENCE [LARGE SCALE GENOMIC DNA]</scope>
    <source>
        <strain evidence="1">SpSt-774</strain>
    </source>
</reference>
<dbReference type="EMBL" id="DTGZ01000108">
    <property type="protein sequence ID" value="HGV97844.1"/>
    <property type="molecule type" value="Genomic_DNA"/>
</dbReference>
<dbReference type="PROSITE" id="PS51257">
    <property type="entry name" value="PROKAR_LIPOPROTEIN"/>
    <property type="match status" value="1"/>
</dbReference>
<gene>
    <name evidence="1" type="ORF">ENV60_06070</name>
</gene>
<protein>
    <recommendedName>
        <fullName evidence="2">Lipoprotein</fullName>
    </recommendedName>
</protein>
<sequence length="135" mass="15547">MLKEILRLVMLTAMPVLIIIGCKKEPWAEEVMWEGDFSVDELDYYGTSPSLNFLSGDSICITISNFQTTHRVQMYVRKGGSTGELYCFWLNLGDGYYHHYISETNQYVVCIFWQEQATPPAVCTGHCRVVRKYAQ</sequence>
<comment type="caution">
    <text evidence="1">The sequence shown here is derived from an EMBL/GenBank/DDBJ whole genome shotgun (WGS) entry which is preliminary data.</text>
</comment>
<organism evidence="1">
    <name type="scientific">candidate division WOR-3 bacterium</name>
    <dbReference type="NCBI Taxonomy" id="2052148"/>
    <lineage>
        <taxon>Bacteria</taxon>
        <taxon>Bacteria division WOR-3</taxon>
    </lineage>
</organism>
<evidence type="ECO:0000313" key="1">
    <source>
        <dbReference type="EMBL" id="HGV97844.1"/>
    </source>
</evidence>
<accession>A0A7C4TC25</accession>
<evidence type="ECO:0008006" key="2">
    <source>
        <dbReference type="Google" id="ProtNLM"/>
    </source>
</evidence>